<dbReference type="InterPro" id="IPR000653">
    <property type="entry name" value="DegT/StrS_aminotransferase"/>
</dbReference>
<accession>A0AAP3ELF2</accession>
<dbReference type="SUPFAM" id="SSF53383">
    <property type="entry name" value="PLP-dependent transferases"/>
    <property type="match status" value="1"/>
</dbReference>
<dbReference type="EMBL" id="JAOVKC010001633">
    <property type="protein sequence ID" value="MCV5626488.1"/>
    <property type="molecule type" value="Genomic_DNA"/>
</dbReference>
<dbReference type="Gene3D" id="3.40.640.10">
    <property type="entry name" value="Type I PLP-dependent aspartate aminotransferase-like (Major domain)"/>
    <property type="match status" value="1"/>
</dbReference>
<dbReference type="InterPro" id="IPR015424">
    <property type="entry name" value="PyrdxlP-dep_Trfase"/>
</dbReference>
<evidence type="ECO:0000313" key="3">
    <source>
        <dbReference type="Proteomes" id="UP001208624"/>
    </source>
</evidence>
<comment type="caution">
    <text evidence="2">The sequence shown here is derived from an EMBL/GenBank/DDBJ whole genome shotgun (WGS) entry which is preliminary data.</text>
</comment>
<dbReference type="InterPro" id="IPR015421">
    <property type="entry name" value="PyrdxlP-dep_Trfase_major"/>
</dbReference>
<organism evidence="2 3">
    <name type="scientific">Escherichia coli</name>
    <dbReference type="NCBI Taxonomy" id="562"/>
    <lineage>
        <taxon>Bacteria</taxon>
        <taxon>Pseudomonadati</taxon>
        <taxon>Pseudomonadota</taxon>
        <taxon>Gammaproteobacteria</taxon>
        <taxon>Enterobacterales</taxon>
        <taxon>Enterobacteriaceae</taxon>
        <taxon>Escherichia</taxon>
    </lineage>
</organism>
<evidence type="ECO:0000256" key="1">
    <source>
        <dbReference type="ARBA" id="ARBA00022898"/>
    </source>
</evidence>
<dbReference type="Proteomes" id="UP001208624">
    <property type="component" value="Unassembled WGS sequence"/>
</dbReference>
<proteinExistence type="predicted"/>
<keyword evidence="2" id="KW-0808">Transferase</keyword>
<keyword evidence="1" id="KW-0663">Pyridoxal phosphate</keyword>
<name>A0AAP3ELF2_ECOLX</name>
<evidence type="ECO:0000313" key="2">
    <source>
        <dbReference type="EMBL" id="MCV5626488.1"/>
    </source>
</evidence>
<protein>
    <submittedName>
        <fullName evidence="2">DegT/DnrJ/EryC1/StrS family aminotransferase</fullName>
    </submittedName>
</protein>
<dbReference type="AlphaFoldDB" id="A0AAP3ELF2"/>
<keyword evidence="2" id="KW-0032">Aminotransferase</keyword>
<gene>
    <name evidence="2" type="ORF">OFN31_33210</name>
</gene>
<reference evidence="2" key="1">
    <citation type="submission" date="2023-06" db="EMBL/GenBank/DDBJ databases">
        <title>Deciphering the underlying mechanisms mediating the transmission of blaNDM gene from human to animals in China.</title>
        <authorList>
            <person name="Chen K."/>
            <person name="Chen S."/>
        </authorList>
    </citation>
    <scope>NUCLEOTIDE SEQUENCE</scope>
    <source>
        <strain evidence="2">1199</strain>
    </source>
</reference>
<feature type="non-terminal residue" evidence="2">
    <location>
        <position position="1"/>
    </location>
</feature>
<dbReference type="GO" id="GO:0008483">
    <property type="term" value="F:transaminase activity"/>
    <property type="evidence" value="ECO:0007669"/>
    <property type="project" value="UniProtKB-KW"/>
</dbReference>
<sequence length="51" mass="5933">ILLALRNYGSHKKYHNVKCGVNSRLDELQAAFLNVKMNYLDIDIETRRNIA</sequence>
<dbReference type="Pfam" id="PF01041">
    <property type="entry name" value="DegT_DnrJ_EryC1"/>
    <property type="match status" value="1"/>
</dbReference>